<sequence length="142" mass="15940">MNVGKQKSSFHMGDEFNGSGKKTYLRATQHNTYTPLPQHHVRVTPDFKQNLPKALGAMPLIMNPTSKGASSALKALGSMPGLEKVIITKNKKSGKYQVSFKVRKLQMTTGSYLHSSQKQNKMNKNMEIQQFVKQVVSNFVKR</sequence>
<dbReference type="Proteomes" id="UP000283701">
    <property type="component" value="Unassembled WGS sequence"/>
</dbReference>
<evidence type="ECO:0000313" key="1">
    <source>
        <dbReference type="EMBL" id="RHD05850.1"/>
    </source>
</evidence>
<dbReference type="EMBL" id="QSIQ01000002">
    <property type="protein sequence ID" value="RHD05850.1"/>
    <property type="molecule type" value="Genomic_DNA"/>
</dbReference>
<dbReference type="EMBL" id="QRHP01000001">
    <property type="protein sequence ID" value="RHF87298.1"/>
    <property type="molecule type" value="Genomic_DNA"/>
</dbReference>
<dbReference type="AlphaFoldDB" id="A0A396AJ24"/>
<gene>
    <name evidence="2" type="ORF">DW654_00560</name>
    <name evidence="1" type="ORF">DW813_02675</name>
</gene>
<evidence type="ECO:0000313" key="2">
    <source>
        <dbReference type="EMBL" id="RHF87298.1"/>
    </source>
</evidence>
<proteinExistence type="predicted"/>
<evidence type="ECO:0000313" key="4">
    <source>
        <dbReference type="Proteomes" id="UP000283701"/>
    </source>
</evidence>
<protein>
    <submittedName>
        <fullName evidence="1">Uncharacterized protein</fullName>
    </submittedName>
</protein>
<dbReference type="Proteomes" id="UP000266391">
    <property type="component" value="Unassembled WGS sequence"/>
</dbReference>
<organism evidence="1 3">
    <name type="scientific">Roseburia inulinivorans</name>
    <dbReference type="NCBI Taxonomy" id="360807"/>
    <lineage>
        <taxon>Bacteria</taxon>
        <taxon>Bacillati</taxon>
        <taxon>Bacillota</taxon>
        <taxon>Clostridia</taxon>
        <taxon>Lachnospirales</taxon>
        <taxon>Lachnospiraceae</taxon>
        <taxon>Roseburia</taxon>
    </lineage>
</organism>
<comment type="caution">
    <text evidence="1">The sequence shown here is derived from an EMBL/GenBank/DDBJ whole genome shotgun (WGS) entry which is preliminary data.</text>
</comment>
<name>A0A396AJ24_9FIRM</name>
<accession>A0A396AJ24</accession>
<reference evidence="3 4" key="1">
    <citation type="submission" date="2018-08" db="EMBL/GenBank/DDBJ databases">
        <title>A genome reference for cultivated species of the human gut microbiota.</title>
        <authorList>
            <person name="Zou Y."/>
            <person name="Xue W."/>
            <person name="Luo G."/>
        </authorList>
    </citation>
    <scope>NUCLEOTIDE SEQUENCE [LARGE SCALE GENOMIC DNA]</scope>
    <source>
        <strain evidence="2 4">AM23-23AC</strain>
        <strain evidence="1 3">AM32-8LB</strain>
    </source>
</reference>
<evidence type="ECO:0000313" key="3">
    <source>
        <dbReference type="Proteomes" id="UP000266391"/>
    </source>
</evidence>